<organism evidence="1 2">
    <name type="scientific">Corynebacterium lipophiloflavum (strain ATCC 700352 / DSM 44291 / CCUG 37336 / JCM 10383 / DMMZ 1944)</name>
    <dbReference type="NCBI Taxonomy" id="525263"/>
    <lineage>
        <taxon>Bacteria</taxon>
        <taxon>Bacillati</taxon>
        <taxon>Actinomycetota</taxon>
        <taxon>Actinomycetes</taxon>
        <taxon>Mycobacteriales</taxon>
        <taxon>Corynebacteriaceae</taxon>
        <taxon>Corynebacterium</taxon>
    </lineage>
</organism>
<sequence>MARPNDDFSHVLRVLGPPEDAASTEIVWGQTETFRPEWWVKSWPSNLPLPHFLARDDRFLSVSRQRLFELGESVETEAEAVSFYVAVCSWGAGMSAQQTQRCLRPLHQPDAPAKLLQGLKAAALNSADDAYFEFRNYSRSRIKHLGPAFFTKLLYFASGRPSPAQNRHPLILDRRVADAIGWANTSGWLTAEYSRYLDIIEQVHGQWRPDLPTDVIEYTLFQAGRSIQAPSI</sequence>
<keyword evidence="2" id="KW-1185">Reference proteome</keyword>
<comment type="caution">
    <text evidence="1">The sequence shown here is derived from an EMBL/GenBank/DDBJ whole genome shotgun (WGS) entry which is preliminary data.</text>
</comment>
<dbReference type="eggNOG" id="ENOG5031ITG">
    <property type="taxonomic scope" value="Bacteria"/>
</dbReference>
<dbReference type="STRING" id="525263.HMPREF0298_1704"/>
<dbReference type="InterPro" id="IPR048868">
    <property type="entry name" value="OGG-like_put"/>
</dbReference>
<evidence type="ECO:0000313" key="2">
    <source>
        <dbReference type="Proteomes" id="UP000006196"/>
    </source>
</evidence>
<dbReference type="Pfam" id="PF21790">
    <property type="entry name" value="OGG"/>
    <property type="match status" value="1"/>
</dbReference>
<dbReference type="EMBL" id="ACHJ01000137">
    <property type="protein sequence ID" value="EEI16494.1"/>
    <property type="molecule type" value="Genomic_DNA"/>
</dbReference>
<proteinExistence type="predicted"/>
<accession>C0XTD4</accession>
<dbReference type="GeneID" id="74900964"/>
<evidence type="ECO:0000313" key="1">
    <source>
        <dbReference type="EMBL" id="EEI16494.1"/>
    </source>
</evidence>
<dbReference type="HOGENOM" id="CLU_108489_1_0_11"/>
<reference evidence="1" key="1">
    <citation type="submission" date="2009-01" db="EMBL/GenBank/DDBJ databases">
        <authorList>
            <person name="Qin X."/>
            <person name="Bachman B."/>
            <person name="Battles P."/>
            <person name="Bell A."/>
            <person name="Bess C."/>
            <person name="Bickham C."/>
            <person name="Chaboub L."/>
            <person name="Chen D."/>
            <person name="Coyle M."/>
            <person name="Deiros D.R."/>
            <person name="Dinh H."/>
            <person name="Forbes L."/>
            <person name="Fowler G."/>
            <person name="Francisco L."/>
            <person name="Fu Q."/>
            <person name="Gubbala S."/>
            <person name="Hale W."/>
            <person name="Han Y."/>
            <person name="Hemphill L."/>
            <person name="Highlander S.K."/>
            <person name="Hirani K."/>
            <person name="Hogues M."/>
            <person name="Jackson L."/>
            <person name="Jakkamsetti A."/>
            <person name="Javaid M."/>
            <person name="Jiang H."/>
            <person name="Korchina V."/>
            <person name="Kovar C."/>
            <person name="Lara F."/>
            <person name="Lee S."/>
            <person name="Mata R."/>
            <person name="Mathew T."/>
            <person name="Moen C."/>
            <person name="Morales K."/>
            <person name="Munidasa M."/>
            <person name="Nazareth L."/>
            <person name="Ngo R."/>
            <person name="Nguyen L."/>
            <person name="Okwuonu G."/>
            <person name="Ongeri F."/>
            <person name="Patil S."/>
            <person name="Petrosino J."/>
            <person name="Pham C."/>
            <person name="Pham P."/>
            <person name="Pu L.-L."/>
            <person name="Puazo M."/>
            <person name="Raj R."/>
            <person name="Reid J."/>
            <person name="Rouhana J."/>
            <person name="Saada N."/>
            <person name="Shang Y."/>
            <person name="Simmons D."/>
            <person name="Thornton R."/>
            <person name="Warren J."/>
            <person name="Weissenberger G."/>
            <person name="Zhang J."/>
            <person name="Zhang L."/>
            <person name="Zhou C."/>
            <person name="Zhu D."/>
            <person name="Muzny D."/>
            <person name="Worley K."/>
            <person name="Gibbs R."/>
        </authorList>
    </citation>
    <scope>NUCLEOTIDE SEQUENCE [LARGE SCALE GENOMIC DNA]</scope>
    <source>
        <strain evidence="1">DSM 44291</strain>
    </source>
</reference>
<protein>
    <submittedName>
        <fullName evidence="1">Uncharacterized protein</fullName>
    </submittedName>
</protein>
<dbReference type="RefSeq" id="WP_006841207.1">
    <property type="nucleotide sequence ID" value="NZ_GG667198.1"/>
</dbReference>
<dbReference type="AlphaFoldDB" id="C0XTD4"/>
<dbReference type="Proteomes" id="UP000006196">
    <property type="component" value="Unassembled WGS sequence"/>
</dbReference>
<gene>
    <name evidence="1" type="ORF">HMPREF0298_1704</name>
</gene>
<name>C0XTD4_CORLD</name>